<dbReference type="AlphaFoldDB" id="A0A2B7ZAK1"/>
<feature type="region of interest" description="Disordered" evidence="1">
    <location>
        <begin position="1"/>
        <end position="202"/>
    </location>
</feature>
<gene>
    <name evidence="2" type="ORF">GX50_03699</name>
</gene>
<protein>
    <submittedName>
        <fullName evidence="2">Uncharacterized protein</fullName>
    </submittedName>
</protein>
<name>A0A2B7ZAK1_9EURO</name>
<reference evidence="2 3" key="1">
    <citation type="submission" date="2017-10" db="EMBL/GenBank/DDBJ databases">
        <title>Comparative genomics in systemic dimorphic fungi from Ajellomycetaceae.</title>
        <authorList>
            <person name="Munoz J.F."/>
            <person name="Mcewen J.G."/>
            <person name="Clay O.K."/>
            <person name="Cuomo C.A."/>
        </authorList>
    </citation>
    <scope>NUCLEOTIDE SEQUENCE [LARGE SCALE GENOMIC DNA]</scope>
    <source>
        <strain evidence="2 3">UAMH4076</strain>
    </source>
</reference>
<evidence type="ECO:0000313" key="2">
    <source>
        <dbReference type="EMBL" id="PGH33464.1"/>
    </source>
</evidence>
<organism evidence="2 3">
    <name type="scientific">[Emmonsia] crescens</name>
    <dbReference type="NCBI Taxonomy" id="73230"/>
    <lineage>
        <taxon>Eukaryota</taxon>
        <taxon>Fungi</taxon>
        <taxon>Dikarya</taxon>
        <taxon>Ascomycota</taxon>
        <taxon>Pezizomycotina</taxon>
        <taxon>Eurotiomycetes</taxon>
        <taxon>Eurotiomycetidae</taxon>
        <taxon>Onygenales</taxon>
        <taxon>Ajellomycetaceae</taxon>
        <taxon>Emergomyces</taxon>
    </lineage>
</organism>
<dbReference type="EMBL" id="PDND01000062">
    <property type="protein sequence ID" value="PGH33464.1"/>
    <property type="molecule type" value="Genomic_DNA"/>
</dbReference>
<evidence type="ECO:0000256" key="1">
    <source>
        <dbReference type="SAM" id="MobiDB-lite"/>
    </source>
</evidence>
<accession>A0A2B7ZAK1</accession>
<feature type="compositionally biased region" description="Polar residues" evidence="1">
    <location>
        <begin position="20"/>
        <end position="43"/>
    </location>
</feature>
<keyword evidence="3" id="KW-1185">Reference proteome</keyword>
<dbReference type="VEuPathDB" id="FungiDB:EMCG_05117"/>
<comment type="caution">
    <text evidence="2">The sequence shown here is derived from an EMBL/GenBank/DDBJ whole genome shotgun (WGS) entry which is preliminary data.</text>
</comment>
<feature type="compositionally biased region" description="Acidic residues" evidence="1">
    <location>
        <begin position="90"/>
        <end position="114"/>
    </location>
</feature>
<feature type="compositionally biased region" description="Basic and acidic residues" evidence="1">
    <location>
        <begin position="59"/>
        <end position="68"/>
    </location>
</feature>
<feature type="compositionally biased region" description="Polar residues" evidence="1">
    <location>
        <begin position="155"/>
        <end position="172"/>
    </location>
</feature>
<sequence length="430" mass="47091">MSPSSSISPSRRRGNPSRLDLSSISSNAFAPNGFGQSPLQSPLTPRYSVPLSPMSPRRGNSEAMDRSARFSADFAAEVDSGGGLGNLADELADAWDEDGEGEEGEEGEEDEEDVSGFQDGDDHVQMHEEEEDTSAGSTHNTESDSDVERSRDGESSPNNLQIPKQRSKTGQYQKHRRHESLYDGSDYGNDSDFEEPGDLTPGLEARMAGIENLVRWSMGDNGPSGKIVDRVIESLRDLGGQSGIENSATRLITAHASLTSHLTSQTRALQTLTHPLLFSPFPTLSSEAIDDLIPLIDDILPNLPFPVPQSPHSQESQTSHDDPLLSLRALLSQTSDLTHTLRALNDTIHESRQLTSAASRRLKSVRELVAEMRREEEGREEGTRWIEKGEWDRRLQEREAGRVCGDVVSGFEAVCGEWRARLFGAEVAAA</sequence>
<proteinExistence type="predicted"/>
<dbReference type="Proteomes" id="UP000226031">
    <property type="component" value="Unassembled WGS sequence"/>
</dbReference>
<evidence type="ECO:0000313" key="3">
    <source>
        <dbReference type="Proteomes" id="UP000226031"/>
    </source>
</evidence>